<dbReference type="SUPFAM" id="SSF51161">
    <property type="entry name" value="Trimeric LpxA-like enzymes"/>
    <property type="match status" value="1"/>
</dbReference>
<evidence type="ECO:0000256" key="1">
    <source>
        <dbReference type="ARBA" id="ARBA00004245"/>
    </source>
</evidence>
<comment type="function">
    <text evidence="6">Part of the dynactin complex that activates the molecular motor dynein for ultra-processive transport along microtubules.</text>
</comment>
<dbReference type="Proteomes" id="UP000677054">
    <property type="component" value="Unassembled WGS sequence"/>
</dbReference>
<keyword evidence="9" id="KW-1185">Reference proteome</keyword>
<dbReference type="GO" id="GO:0070840">
    <property type="term" value="F:dynein complex binding"/>
    <property type="evidence" value="ECO:0007669"/>
    <property type="project" value="TreeGrafter"/>
</dbReference>
<dbReference type="Gene3D" id="2.160.10.10">
    <property type="entry name" value="Hexapeptide repeat proteins"/>
    <property type="match status" value="1"/>
</dbReference>
<dbReference type="InterPro" id="IPR027777">
    <property type="entry name" value="DCTN6"/>
</dbReference>
<comment type="subcellular location">
    <subcellularLocation>
        <location evidence="1">Cytoplasm</location>
        <location evidence="1">Cytoskeleton</location>
    </subcellularLocation>
</comment>
<dbReference type="InterPro" id="IPR011004">
    <property type="entry name" value="Trimer_LpxA-like_sf"/>
</dbReference>
<dbReference type="EMBL" id="CAJPEV010001531">
    <property type="protein sequence ID" value="CAG0893171.1"/>
    <property type="molecule type" value="Genomic_DNA"/>
</dbReference>
<protein>
    <recommendedName>
        <fullName evidence="3">Dynactin subunit 6</fullName>
    </recommendedName>
</protein>
<organism evidence="8">
    <name type="scientific">Darwinula stevensoni</name>
    <dbReference type="NCBI Taxonomy" id="69355"/>
    <lineage>
        <taxon>Eukaryota</taxon>
        <taxon>Metazoa</taxon>
        <taxon>Ecdysozoa</taxon>
        <taxon>Arthropoda</taxon>
        <taxon>Crustacea</taxon>
        <taxon>Oligostraca</taxon>
        <taxon>Ostracoda</taxon>
        <taxon>Podocopa</taxon>
        <taxon>Podocopida</taxon>
        <taxon>Darwinulocopina</taxon>
        <taxon>Darwinuloidea</taxon>
        <taxon>Darwinulidae</taxon>
        <taxon>Darwinula</taxon>
    </lineage>
</organism>
<dbReference type="GO" id="GO:0005869">
    <property type="term" value="C:dynactin complex"/>
    <property type="evidence" value="ECO:0007669"/>
    <property type="project" value="InterPro"/>
</dbReference>
<evidence type="ECO:0000313" key="8">
    <source>
        <dbReference type="EMBL" id="CAD7247668.1"/>
    </source>
</evidence>
<evidence type="ECO:0000256" key="2">
    <source>
        <dbReference type="ARBA" id="ARBA00007719"/>
    </source>
</evidence>
<dbReference type="AlphaFoldDB" id="A0A7R8XI64"/>
<feature type="region of interest" description="Disordered" evidence="7">
    <location>
        <begin position="165"/>
        <end position="188"/>
    </location>
</feature>
<dbReference type="GO" id="GO:0007052">
    <property type="term" value="P:mitotic spindle organization"/>
    <property type="evidence" value="ECO:0007669"/>
    <property type="project" value="TreeGrafter"/>
</dbReference>
<evidence type="ECO:0000256" key="5">
    <source>
        <dbReference type="ARBA" id="ARBA00023212"/>
    </source>
</evidence>
<sequence>MTTVKIAPGAVVYSKCDLQGDITIGSHTIVHPGARIIAKGGPIVIGDCNIIEERVTILNEERGEGQHVMTIGSNNVFEVDAHIEAMKIGDYNVIEPKAHLGYGIELTNGCIISAMNRLTGKETLPEKTVVYGSSGARRLHTEKFTSQALQLDFLRKMFPNYHTILRPNKKPESAPSAKSESLASPAVL</sequence>
<keyword evidence="5" id="KW-0206">Cytoskeleton</keyword>
<dbReference type="CDD" id="cd04646">
    <property type="entry name" value="LbH_Dynactin_6"/>
    <property type="match status" value="1"/>
</dbReference>
<keyword evidence="4" id="KW-0963">Cytoplasm</keyword>
<evidence type="ECO:0000313" key="9">
    <source>
        <dbReference type="Proteomes" id="UP000677054"/>
    </source>
</evidence>
<dbReference type="EMBL" id="LR901048">
    <property type="protein sequence ID" value="CAD7247668.1"/>
    <property type="molecule type" value="Genomic_DNA"/>
</dbReference>
<evidence type="ECO:0000256" key="7">
    <source>
        <dbReference type="SAM" id="MobiDB-lite"/>
    </source>
</evidence>
<dbReference type="PANTHER" id="PTHR13072:SF0">
    <property type="entry name" value="DYNACTIN SUBUNIT 6"/>
    <property type="match status" value="1"/>
</dbReference>
<accession>A0A7R8XI64</accession>
<comment type="similarity">
    <text evidence="2">Belongs to the dynactin subunits 5/6 family. Dynactin subunit 6 subfamily.</text>
</comment>
<proteinExistence type="inferred from homology"/>
<dbReference type="PANTHER" id="PTHR13072">
    <property type="entry name" value="DYNACTIN 6"/>
    <property type="match status" value="1"/>
</dbReference>
<gene>
    <name evidence="8" type="ORF">DSTB1V02_LOCUS7493</name>
</gene>
<evidence type="ECO:0000256" key="4">
    <source>
        <dbReference type="ARBA" id="ARBA00022490"/>
    </source>
</evidence>
<reference evidence="8" key="1">
    <citation type="submission" date="2020-11" db="EMBL/GenBank/DDBJ databases">
        <authorList>
            <person name="Tran Van P."/>
        </authorList>
    </citation>
    <scope>NUCLEOTIDE SEQUENCE</scope>
</reference>
<evidence type="ECO:0000256" key="6">
    <source>
        <dbReference type="ARBA" id="ARBA00034687"/>
    </source>
</evidence>
<name>A0A7R8XI64_9CRUS</name>
<evidence type="ECO:0000256" key="3">
    <source>
        <dbReference type="ARBA" id="ARBA00016573"/>
    </source>
</evidence>
<dbReference type="OrthoDB" id="2355at2759"/>